<dbReference type="EMBL" id="LNQE01001536">
    <property type="protein sequence ID" value="KUG15734.1"/>
    <property type="molecule type" value="Genomic_DNA"/>
</dbReference>
<organism evidence="1">
    <name type="scientific">hydrocarbon metagenome</name>
    <dbReference type="NCBI Taxonomy" id="938273"/>
    <lineage>
        <taxon>unclassified sequences</taxon>
        <taxon>metagenomes</taxon>
        <taxon>ecological metagenomes</taxon>
    </lineage>
</organism>
<gene>
    <name evidence="1" type="ORF">ASZ90_014601</name>
</gene>
<comment type="caution">
    <text evidence="1">The sequence shown here is derived from an EMBL/GenBank/DDBJ whole genome shotgun (WGS) entry which is preliminary data.</text>
</comment>
<dbReference type="AlphaFoldDB" id="A0A0W8F4A1"/>
<sequence length="40" mass="4817">MEDEHNWEGAWQDFSIDNDGQAPEYMRSVILPFNRNFLPF</sequence>
<proteinExistence type="predicted"/>
<reference evidence="1" key="1">
    <citation type="journal article" date="2015" name="Proc. Natl. Acad. Sci. U.S.A.">
        <title>Networks of energetic and metabolic interactions define dynamics in microbial communities.</title>
        <authorList>
            <person name="Embree M."/>
            <person name="Liu J.K."/>
            <person name="Al-Bassam M.M."/>
            <person name="Zengler K."/>
        </authorList>
    </citation>
    <scope>NUCLEOTIDE SEQUENCE</scope>
</reference>
<name>A0A0W8F4A1_9ZZZZ</name>
<protein>
    <submittedName>
        <fullName evidence="1">Uncharacterized protein</fullName>
    </submittedName>
</protein>
<evidence type="ECO:0000313" key="1">
    <source>
        <dbReference type="EMBL" id="KUG15734.1"/>
    </source>
</evidence>
<accession>A0A0W8F4A1</accession>